<protein>
    <submittedName>
        <fullName evidence="1">Uncharacterized protein</fullName>
    </submittedName>
</protein>
<gene>
    <name evidence="1" type="ORF">CTRU02_215518</name>
</gene>
<keyword evidence="2" id="KW-1185">Reference proteome</keyword>
<comment type="caution">
    <text evidence="1">The sequence shown here is derived from an EMBL/GenBank/DDBJ whole genome shotgun (WGS) entry which is preliminary data.</text>
</comment>
<name>A0ACC3YCN6_COLTU</name>
<dbReference type="EMBL" id="VUJX02000016">
    <property type="protein sequence ID" value="KAL0929619.1"/>
    <property type="molecule type" value="Genomic_DNA"/>
</dbReference>
<proteinExistence type="predicted"/>
<reference evidence="1 2" key="1">
    <citation type="journal article" date="2020" name="Phytopathology">
        <title>Genome Sequence Resources of Colletotrichum truncatum, C. plurivorum, C. musicola, and C. sojae: Four Species Pathogenic to Soybean (Glycine max).</title>
        <authorList>
            <person name="Rogerio F."/>
            <person name="Boufleur T.R."/>
            <person name="Ciampi-Guillardi M."/>
            <person name="Sukno S.A."/>
            <person name="Thon M.R."/>
            <person name="Massola Junior N.S."/>
            <person name="Baroncelli R."/>
        </authorList>
    </citation>
    <scope>NUCLEOTIDE SEQUENCE [LARGE SCALE GENOMIC DNA]</scope>
    <source>
        <strain evidence="1 2">CMES1059</strain>
    </source>
</reference>
<sequence length="166" mass="18239">MMECKMVVPSQDIVTFARLKRLYPTFTVASAVSGCAAIVMLLDKSPAIPSILHSLSTCLIVSSAVTAAFTATTAIMLSLTFQENHKPTRMCLALVWTPVFFFDCMIIQLVLGLALWFVAGHSWQYSIVLGLLSGFSFSATLVIAVLIRKNIKETHENLIDEIVPEK</sequence>
<organism evidence="1 2">
    <name type="scientific">Colletotrichum truncatum</name>
    <name type="common">Anthracnose fungus</name>
    <name type="synonym">Colletotrichum capsici</name>
    <dbReference type="NCBI Taxonomy" id="5467"/>
    <lineage>
        <taxon>Eukaryota</taxon>
        <taxon>Fungi</taxon>
        <taxon>Dikarya</taxon>
        <taxon>Ascomycota</taxon>
        <taxon>Pezizomycotina</taxon>
        <taxon>Sordariomycetes</taxon>
        <taxon>Hypocreomycetidae</taxon>
        <taxon>Glomerellales</taxon>
        <taxon>Glomerellaceae</taxon>
        <taxon>Colletotrichum</taxon>
        <taxon>Colletotrichum truncatum species complex</taxon>
    </lineage>
</organism>
<evidence type="ECO:0000313" key="1">
    <source>
        <dbReference type="EMBL" id="KAL0929619.1"/>
    </source>
</evidence>
<accession>A0ACC3YCN6</accession>
<dbReference type="Proteomes" id="UP000805649">
    <property type="component" value="Unassembled WGS sequence"/>
</dbReference>
<evidence type="ECO:0000313" key="2">
    <source>
        <dbReference type="Proteomes" id="UP000805649"/>
    </source>
</evidence>